<keyword evidence="7" id="KW-0902">Two-component regulatory system</keyword>
<keyword evidence="5 13" id="KW-0597">Phosphoprotein</keyword>
<dbReference type="PROSITE" id="PS50110">
    <property type="entry name" value="RESPONSE_REGULATORY"/>
    <property type="match status" value="1"/>
</dbReference>
<dbReference type="RefSeq" id="WP_047189287.1">
    <property type="nucleotide sequence ID" value="NZ_LCYG01000029.1"/>
</dbReference>
<evidence type="ECO:0000256" key="7">
    <source>
        <dbReference type="ARBA" id="ARBA00023012"/>
    </source>
</evidence>
<dbReference type="GO" id="GO:0006817">
    <property type="term" value="P:phosphate ion transport"/>
    <property type="evidence" value="ECO:0007669"/>
    <property type="project" value="UniProtKB-KW"/>
</dbReference>
<dbReference type="FunFam" id="1.10.10.10:FF:000018">
    <property type="entry name" value="DNA-binding response regulator ResD"/>
    <property type="match status" value="1"/>
</dbReference>
<evidence type="ECO:0000256" key="12">
    <source>
        <dbReference type="ARBA" id="ARBA00024735"/>
    </source>
</evidence>
<evidence type="ECO:0000313" key="18">
    <source>
        <dbReference type="Proteomes" id="UP000035489"/>
    </source>
</evidence>
<feature type="modified residue" description="4-aspartylphosphate" evidence="13">
    <location>
        <position position="53"/>
    </location>
</feature>
<dbReference type="Gene3D" id="3.40.50.2300">
    <property type="match status" value="1"/>
</dbReference>
<dbReference type="STRING" id="1225564.AA309_12125"/>
<organism evidence="17 18">
    <name type="scientific">Microvirga vignae</name>
    <dbReference type="NCBI Taxonomy" id="1225564"/>
    <lineage>
        <taxon>Bacteria</taxon>
        <taxon>Pseudomonadati</taxon>
        <taxon>Pseudomonadota</taxon>
        <taxon>Alphaproteobacteria</taxon>
        <taxon>Hyphomicrobiales</taxon>
        <taxon>Methylobacteriaceae</taxon>
        <taxon>Microvirga</taxon>
    </lineage>
</organism>
<name>A0A0H1RCF4_9HYPH</name>
<evidence type="ECO:0000256" key="8">
    <source>
        <dbReference type="ARBA" id="ARBA00023015"/>
    </source>
</evidence>
<dbReference type="EMBL" id="LCYG01000029">
    <property type="protein sequence ID" value="KLK92863.1"/>
    <property type="molecule type" value="Genomic_DNA"/>
</dbReference>
<keyword evidence="6" id="KW-0592">Phosphate transport</keyword>
<evidence type="ECO:0000256" key="5">
    <source>
        <dbReference type="ARBA" id="ARBA00022553"/>
    </source>
</evidence>
<dbReference type="Gene3D" id="6.10.250.690">
    <property type="match status" value="1"/>
</dbReference>
<comment type="function">
    <text evidence="12">This protein is a positive regulator for the phosphate regulon. Transcription of this operon is positively regulated by PhoB and PhoR when phosphate is limited.</text>
</comment>
<comment type="caution">
    <text evidence="17">The sequence shown here is derived from an EMBL/GenBank/DDBJ whole genome shotgun (WGS) entry which is preliminary data.</text>
</comment>
<evidence type="ECO:0000256" key="4">
    <source>
        <dbReference type="ARBA" id="ARBA00022490"/>
    </source>
</evidence>
<dbReference type="Pfam" id="PF00486">
    <property type="entry name" value="Trans_reg_C"/>
    <property type="match status" value="1"/>
</dbReference>
<dbReference type="AlphaFoldDB" id="A0A0H1RCF4"/>
<dbReference type="InterPro" id="IPR036388">
    <property type="entry name" value="WH-like_DNA-bd_sf"/>
</dbReference>
<dbReference type="InterPro" id="IPR001789">
    <property type="entry name" value="Sig_transdc_resp-reg_receiver"/>
</dbReference>
<dbReference type="InterPro" id="IPR039420">
    <property type="entry name" value="WalR-like"/>
</dbReference>
<dbReference type="SMART" id="SM00448">
    <property type="entry name" value="REC"/>
    <property type="match status" value="1"/>
</dbReference>
<evidence type="ECO:0000313" key="17">
    <source>
        <dbReference type="EMBL" id="KLK92863.1"/>
    </source>
</evidence>
<dbReference type="PROSITE" id="PS51755">
    <property type="entry name" value="OMPR_PHOB"/>
    <property type="match status" value="1"/>
</dbReference>
<dbReference type="OrthoDB" id="9802426at2"/>
<dbReference type="CDD" id="cd00383">
    <property type="entry name" value="trans_reg_C"/>
    <property type="match status" value="1"/>
</dbReference>
<dbReference type="SMART" id="SM00862">
    <property type="entry name" value="Trans_reg_C"/>
    <property type="match status" value="1"/>
</dbReference>
<comment type="subcellular location">
    <subcellularLocation>
        <location evidence="1">Cytoplasm</location>
    </subcellularLocation>
</comment>
<feature type="domain" description="Response regulatory" evidence="15">
    <location>
        <begin position="4"/>
        <end position="120"/>
    </location>
</feature>
<dbReference type="FunFam" id="3.40.50.2300:FF:000001">
    <property type="entry name" value="DNA-binding response regulator PhoB"/>
    <property type="match status" value="1"/>
</dbReference>
<feature type="domain" description="OmpR/PhoB-type" evidence="16">
    <location>
        <begin position="129"/>
        <end position="227"/>
    </location>
</feature>
<keyword evidence="4" id="KW-0963">Cytoplasm</keyword>
<gene>
    <name evidence="17" type="ORF">AA309_12125</name>
</gene>
<dbReference type="Pfam" id="PF00072">
    <property type="entry name" value="Response_reg"/>
    <property type="match status" value="1"/>
</dbReference>
<dbReference type="PATRIC" id="fig|1225564.3.peg.3127"/>
<dbReference type="SUPFAM" id="SSF52172">
    <property type="entry name" value="CheY-like"/>
    <property type="match status" value="1"/>
</dbReference>
<dbReference type="NCBIfam" id="TIGR02154">
    <property type="entry name" value="PhoB"/>
    <property type="match status" value="1"/>
</dbReference>
<dbReference type="Gene3D" id="1.10.10.10">
    <property type="entry name" value="Winged helix-like DNA-binding domain superfamily/Winged helix DNA-binding domain"/>
    <property type="match status" value="1"/>
</dbReference>
<dbReference type="GO" id="GO:0005829">
    <property type="term" value="C:cytosol"/>
    <property type="evidence" value="ECO:0007669"/>
    <property type="project" value="TreeGrafter"/>
</dbReference>
<evidence type="ECO:0000256" key="14">
    <source>
        <dbReference type="PROSITE-ProRule" id="PRU01091"/>
    </source>
</evidence>
<dbReference type="GO" id="GO:0000976">
    <property type="term" value="F:transcription cis-regulatory region binding"/>
    <property type="evidence" value="ECO:0007669"/>
    <property type="project" value="TreeGrafter"/>
</dbReference>
<keyword evidence="10" id="KW-0010">Activator</keyword>
<evidence type="ECO:0000256" key="9">
    <source>
        <dbReference type="ARBA" id="ARBA00023125"/>
    </source>
</evidence>
<dbReference type="InterPro" id="IPR011879">
    <property type="entry name" value="Sig_transdc_resp-reg_PhoB"/>
</dbReference>
<evidence type="ECO:0000256" key="3">
    <source>
        <dbReference type="ARBA" id="ARBA00022448"/>
    </source>
</evidence>
<proteinExistence type="predicted"/>
<keyword evidence="11" id="KW-0804">Transcription</keyword>
<evidence type="ECO:0000256" key="11">
    <source>
        <dbReference type="ARBA" id="ARBA00023163"/>
    </source>
</evidence>
<dbReference type="PANTHER" id="PTHR48111">
    <property type="entry name" value="REGULATOR OF RPOS"/>
    <property type="match status" value="1"/>
</dbReference>
<dbReference type="GO" id="GO:0006355">
    <property type="term" value="P:regulation of DNA-templated transcription"/>
    <property type="evidence" value="ECO:0007669"/>
    <property type="project" value="InterPro"/>
</dbReference>
<evidence type="ECO:0000256" key="2">
    <source>
        <dbReference type="ARBA" id="ARBA00013332"/>
    </source>
</evidence>
<keyword evidence="3" id="KW-0813">Transport</keyword>
<dbReference type="GO" id="GO:0000156">
    <property type="term" value="F:phosphorelay response regulator activity"/>
    <property type="evidence" value="ECO:0007669"/>
    <property type="project" value="InterPro"/>
</dbReference>
<accession>A0A0H1RCF4</accession>
<dbReference type="PANTHER" id="PTHR48111:SF40">
    <property type="entry name" value="PHOSPHATE REGULON TRANSCRIPTIONAL REGULATORY PROTEIN PHOB"/>
    <property type="match status" value="1"/>
</dbReference>
<evidence type="ECO:0000256" key="10">
    <source>
        <dbReference type="ARBA" id="ARBA00023159"/>
    </source>
</evidence>
<keyword evidence="8" id="KW-0805">Transcription regulation</keyword>
<dbReference type="InterPro" id="IPR011006">
    <property type="entry name" value="CheY-like_superfamily"/>
</dbReference>
<feature type="DNA-binding region" description="OmpR/PhoB-type" evidence="14">
    <location>
        <begin position="129"/>
        <end position="227"/>
    </location>
</feature>
<evidence type="ECO:0000259" key="15">
    <source>
        <dbReference type="PROSITE" id="PS50110"/>
    </source>
</evidence>
<dbReference type="Proteomes" id="UP000035489">
    <property type="component" value="Unassembled WGS sequence"/>
</dbReference>
<evidence type="ECO:0000256" key="13">
    <source>
        <dbReference type="PROSITE-ProRule" id="PRU00169"/>
    </source>
</evidence>
<dbReference type="InterPro" id="IPR001867">
    <property type="entry name" value="OmpR/PhoB-type_DNA-bd"/>
</dbReference>
<protein>
    <recommendedName>
        <fullName evidence="2">Phosphate regulon transcriptional regulatory protein PhoB</fullName>
    </recommendedName>
</protein>
<sequence length="240" mass="27334">MGPRVLIVEDEEPLTLLLRYNLEAEGYEVDSVSRGDEAEIRLREQVPDIVLLDWMLPGLSGIELCRRIRVRPETERLPIIMLTARGEEGDRIRGLATGADDYIVKPFSVPELLARVRALLRRTKPAHIATLLRAGDMELDRETHRVRRSGKDLHLGPTEFRLLEFLMQSPGRVFSREHLLNAVWGHDVYIDERTVDVHVGRLRKAINLPKMPDPIRTVRGAGYSFDETFARAEQAANAES</sequence>
<evidence type="ECO:0000256" key="6">
    <source>
        <dbReference type="ARBA" id="ARBA00022592"/>
    </source>
</evidence>
<evidence type="ECO:0000256" key="1">
    <source>
        <dbReference type="ARBA" id="ARBA00004496"/>
    </source>
</evidence>
<keyword evidence="18" id="KW-1185">Reference proteome</keyword>
<dbReference type="GO" id="GO:0032993">
    <property type="term" value="C:protein-DNA complex"/>
    <property type="evidence" value="ECO:0007669"/>
    <property type="project" value="TreeGrafter"/>
</dbReference>
<dbReference type="InterPro" id="IPR016032">
    <property type="entry name" value="Sig_transdc_resp-reg_C-effctor"/>
</dbReference>
<evidence type="ECO:0000259" key="16">
    <source>
        <dbReference type="PROSITE" id="PS51755"/>
    </source>
</evidence>
<reference evidence="17 18" key="1">
    <citation type="submission" date="2015-05" db="EMBL/GenBank/DDBJ databases">
        <title>Draft genome sequence of Microvirga vignae strain BR3299, a novel nitrogen fixing bacteria isolated from Brazil semi-aired region.</title>
        <authorList>
            <person name="Zilli J.E."/>
            <person name="Passos S.R."/>
            <person name="Leite J."/>
            <person name="Baldani J.I."/>
            <person name="Xavier G.R."/>
            <person name="Rumjaneck N.G."/>
            <person name="Simoes-Araujo J.L."/>
        </authorList>
    </citation>
    <scope>NUCLEOTIDE SEQUENCE [LARGE SCALE GENOMIC DNA]</scope>
    <source>
        <strain evidence="17 18">BR3299</strain>
    </source>
</reference>
<keyword evidence="9 14" id="KW-0238">DNA-binding</keyword>
<dbReference type="SUPFAM" id="SSF46894">
    <property type="entry name" value="C-terminal effector domain of the bipartite response regulators"/>
    <property type="match status" value="1"/>
</dbReference>